<dbReference type="PANTHER" id="PTHR34220">
    <property type="entry name" value="SENSOR HISTIDINE KINASE YPDA"/>
    <property type="match status" value="1"/>
</dbReference>
<dbReference type="GO" id="GO:0000155">
    <property type="term" value="F:phosphorelay sensor kinase activity"/>
    <property type="evidence" value="ECO:0007669"/>
    <property type="project" value="InterPro"/>
</dbReference>
<feature type="transmembrane region" description="Helical" evidence="1">
    <location>
        <begin position="117"/>
        <end position="135"/>
    </location>
</feature>
<feature type="transmembrane region" description="Helical" evidence="1">
    <location>
        <begin position="23"/>
        <end position="43"/>
    </location>
</feature>
<keyword evidence="1" id="KW-1133">Transmembrane helix</keyword>
<organism evidence="3 4">
    <name type="scientific">Ideonella livida</name>
    <dbReference type="NCBI Taxonomy" id="2707176"/>
    <lineage>
        <taxon>Bacteria</taxon>
        <taxon>Pseudomonadati</taxon>
        <taxon>Pseudomonadota</taxon>
        <taxon>Betaproteobacteria</taxon>
        <taxon>Burkholderiales</taxon>
        <taxon>Sphaerotilaceae</taxon>
        <taxon>Ideonella</taxon>
    </lineage>
</organism>
<keyword evidence="3" id="KW-0808">Transferase</keyword>
<dbReference type="Proteomes" id="UP000484255">
    <property type="component" value="Unassembled WGS sequence"/>
</dbReference>
<feature type="domain" description="Signal transduction histidine kinase internal region" evidence="2">
    <location>
        <begin position="150"/>
        <end position="228"/>
    </location>
</feature>
<feature type="transmembrane region" description="Helical" evidence="1">
    <location>
        <begin position="85"/>
        <end position="105"/>
    </location>
</feature>
<dbReference type="AlphaFoldDB" id="A0A7C9PGV0"/>
<sequence length="339" mass="36846">MREVVLSPDALQPGALPLCGNGALLRAVLLVHGLVGVGLLFGAGLLQDWLAAFSAASLQSLPSTLLWLVMVCLFRAPLSRLSPWLQLAGVGGLAGGLSLMMHVLLSRLGLAAEGAGTGLASLLAGAMAGVLVYQLERGRQRARLPVSAAARLADLQTRIRPHFLFNTLNTAITLVQTDPRQAEEVLEDLSDLFRAALGGLDEAKTLEEEIVLSRRYLAIEQLRFGPRLEVRWDLDPAAGTARLPPLALQPLVENAVRHGVEPSDRPGKIDVRTRRRRDRVLISVTNTLPRDNREPRRGHGIGMASVRERLRLMYDLDADFRSGLTEDGRWRVSLSVPAS</sequence>
<dbReference type="PANTHER" id="PTHR34220:SF7">
    <property type="entry name" value="SENSOR HISTIDINE KINASE YPDA"/>
    <property type="match status" value="1"/>
</dbReference>
<keyword evidence="4" id="KW-1185">Reference proteome</keyword>
<protein>
    <submittedName>
        <fullName evidence="3">Sensor histidine kinase</fullName>
    </submittedName>
</protein>
<reference evidence="3 4" key="1">
    <citation type="submission" date="2020-02" db="EMBL/GenBank/DDBJ databases">
        <title>Ideonella bacterium strain TBM-1.</title>
        <authorList>
            <person name="Chen W.-M."/>
        </authorList>
    </citation>
    <scope>NUCLEOTIDE SEQUENCE [LARGE SCALE GENOMIC DNA]</scope>
    <source>
        <strain evidence="3 4">TBM-1</strain>
    </source>
</reference>
<dbReference type="InterPro" id="IPR036890">
    <property type="entry name" value="HATPase_C_sf"/>
</dbReference>
<feature type="transmembrane region" description="Helical" evidence="1">
    <location>
        <begin position="49"/>
        <end position="73"/>
    </location>
</feature>
<keyword evidence="1" id="KW-0812">Transmembrane</keyword>
<evidence type="ECO:0000313" key="3">
    <source>
        <dbReference type="EMBL" id="NDY91555.1"/>
    </source>
</evidence>
<dbReference type="SUPFAM" id="SSF55874">
    <property type="entry name" value="ATPase domain of HSP90 chaperone/DNA topoisomerase II/histidine kinase"/>
    <property type="match status" value="1"/>
</dbReference>
<dbReference type="Gene3D" id="3.30.565.10">
    <property type="entry name" value="Histidine kinase-like ATPase, C-terminal domain"/>
    <property type="match status" value="1"/>
</dbReference>
<dbReference type="InterPro" id="IPR050640">
    <property type="entry name" value="Bact_2-comp_sensor_kinase"/>
</dbReference>
<comment type="caution">
    <text evidence="3">The sequence shown here is derived from an EMBL/GenBank/DDBJ whole genome shotgun (WGS) entry which is preliminary data.</text>
</comment>
<keyword evidence="1" id="KW-0472">Membrane</keyword>
<evidence type="ECO:0000313" key="4">
    <source>
        <dbReference type="Proteomes" id="UP000484255"/>
    </source>
</evidence>
<proteinExistence type="predicted"/>
<evidence type="ECO:0000256" key="1">
    <source>
        <dbReference type="SAM" id="Phobius"/>
    </source>
</evidence>
<name>A0A7C9PGV0_9BURK</name>
<dbReference type="GO" id="GO:0016020">
    <property type="term" value="C:membrane"/>
    <property type="evidence" value="ECO:0007669"/>
    <property type="project" value="InterPro"/>
</dbReference>
<gene>
    <name evidence="3" type="ORF">G3A44_10195</name>
</gene>
<keyword evidence="3" id="KW-0418">Kinase</keyword>
<accession>A0A7C9PGV0</accession>
<dbReference type="InterPro" id="IPR010559">
    <property type="entry name" value="Sig_transdc_His_kin_internal"/>
</dbReference>
<dbReference type="EMBL" id="JAAGOH010000010">
    <property type="protein sequence ID" value="NDY91555.1"/>
    <property type="molecule type" value="Genomic_DNA"/>
</dbReference>
<evidence type="ECO:0000259" key="2">
    <source>
        <dbReference type="Pfam" id="PF06580"/>
    </source>
</evidence>
<dbReference type="Pfam" id="PF06580">
    <property type="entry name" value="His_kinase"/>
    <property type="match status" value="1"/>
</dbReference>